<dbReference type="Proteomes" id="UP000007800">
    <property type="component" value="Unassembled WGS sequence"/>
</dbReference>
<proteinExistence type="predicted"/>
<organism evidence="3">
    <name type="scientific">Perkinsus marinus (strain ATCC 50983 / TXsc)</name>
    <dbReference type="NCBI Taxonomy" id="423536"/>
    <lineage>
        <taxon>Eukaryota</taxon>
        <taxon>Sar</taxon>
        <taxon>Alveolata</taxon>
        <taxon>Perkinsozoa</taxon>
        <taxon>Perkinsea</taxon>
        <taxon>Perkinsida</taxon>
        <taxon>Perkinsidae</taxon>
        <taxon>Perkinsus</taxon>
    </lineage>
</organism>
<name>C5L3B0_PERM5</name>
<gene>
    <name evidence="2" type="ORF">Pmar_PMAR009790</name>
</gene>
<dbReference type="EMBL" id="GG678802">
    <property type="protein sequence ID" value="EER08783.1"/>
    <property type="molecule type" value="Genomic_DNA"/>
</dbReference>
<keyword evidence="3" id="KW-1185">Reference proteome</keyword>
<accession>C5L3B0</accession>
<sequence>MQTEQLRIDGFSEYESRRALEICHRHPHEAQALLSDVRRFGLGKLQESQVLLNYTERLKESFEEEPPGILVSIWQWLIHSLESGTNSMRFLEDWRAADPQTLQTRAGGLIAVAAKYLTSSTIFFVYLFLVLDFLVATSIFDAARIVFALWFVPQWPLQPRWIWEVLIVATAIWFVIRMAYQTPLLCGAASTN</sequence>
<keyword evidence="1" id="KW-1133">Transmembrane helix</keyword>
<evidence type="ECO:0000313" key="2">
    <source>
        <dbReference type="EMBL" id="EER08783.1"/>
    </source>
</evidence>
<evidence type="ECO:0000256" key="1">
    <source>
        <dbReference type="SAM" id="Phobius"/>
    </source>
</evidence>
<protein>
    <submittedName>
        <fullName evidence="2">Uncharacterized protein</fullName>
    </submittedName>
</protein>
<feature type="transmembrane region" description="Helical" evidence="1">
    <location>
        <begin position="161"/>
        <end position="180"/>
    </location>
</feature>
<keyword evidence="1" id="KW-0812">Transmembrane</keyword>
<dbReference type="InParanoid" id="C5L3B0"/>
<feature type="transmembrane region" description="Helical" evidence="1">
    <location>
        <begin position="123"/>
        <end position="149"/>
    </location>
</feature>
<dbReference type="RefSeq" id="XP_002776967.1">
    <property type="nucleotide sequence ID" value="XM_002776921.1"/>
</dbReference>
<keyword evidence="1" id="KW-0472">Membrane</keyword>
<feature type="non-terminal residue" evidence="2">
    <location>
        <position position="192"/>
    </location>
</feature>
<evidence type="ECO:0000313" key="3">
    <source>
        <dbReference type="Proteomes" id="UP000007800"/>
    </source>
</evidence>
<dbReference type="AlphaFoldDB" id="C5L3B0"/>
<reference evidence="2 3" key="1">
    <citation type="submission" date="2008-07" db="EMBL/GenBank/DDBJ databases">
        <authorList>
            <person name="El-Sayed N."/>
            <person name="Caler E."/>
            <person name="Inman J."/>
            <person name="Amedeo P."/>
            <person name="Hass B."/>
            <person name="Wortman J."/>
        </authorList>
    </citation>
    <scope>NUCLEOTIDE SEQUENCE [LARGE SCALE GENOMIC DNA]</scope>
    <source>
        <strain evidence="3">ATCC 50983 / TXsc</strain>
    </source>
</reference>
<dbReference type="GeneID" id="9043104"/>